<dbReference type="Pfam" id="PF05419">
    <property type="entry name" value="GUN4"/>
    <property type="match status" value="1"/>
</dbReference>
<accession>I4HW24</accession>
<dbReference type="HOGENOM" id="CLU_518666_0_0_3"/>
<dbReference type="Proteomes" id="UP000005291">
    <property type="component" value="Unassembled WGS sequence"/>
</dbReference>
<dbReference type="InterPro" id="IPR029030">
    <property type="entry name" value="Caspase-like_dom_sf"/>
</dbReference>
<feature type="domain" description="Caspase family p20" evidence="2">
    <location>
        <begin position="50"/>
        <end position="179"/>
    </location>
</feature>
<dbReference type="SUPFAM" id="SSF52129">
    <property type="entry name" value="Caspase-like"/>
    <property type="match status" value="1"/>
</dbReference>
<evidence type="ECO:0000259" key="2">
    <source>
        <dbReference type="PROSITE" id="PS50208"/>
    </source>
</evidence>
<dbReference type="CDD" id="cd16383">
    <property type="entry name" value="GUN4"/>
    <property type="match status" value="1"/>
</dbReference>
<dbReference type="Gene3D" id="3.40.50.1460">
    <property type="match status" value="1"/>
</dbReference>
<evidence type="ECO:0000313" key="3">
    <source>
        <dbReference type="EMBL" id="CCI26248.1"/>
    </source>
</evidence>
<dbReference type="Gene3D" id="1.25.40.620">
    <property type="match status" value="1"/>
</dbReference>
<dbReference type="InterPro" id="IPR001309">
    <property type="entry name" value="Pept_C14_p20"/>
</dbReference>
<proteinExistence type="predicted"/>
<evidence type="ECO:0000313" key="4">
    <source>
        <dbReference type="Proteomes" id="UP000005291"/>
    </source>
</evidence>
<dbReference type="RefSeq" id="WP_002794528.1">
    <property type="nucleotide sequence ID" value="NZ_HE973594.1"/>
</dbReference>
<dbReference type="GO" id="GO:0004197">
    <property type="term" value="F:cysteine-type endopeptidase activity"/>
    <property type="evidence" value="ECO:0007669"/>
    <property type="project" value="InterPro"/>
</dbReference>
<feature type="compositionally biased region" description="Low complexity" evidence="1">
    <location>
        <begin position="297"/>
        <end position="309"/>
    </location>
</feature>
<dbReference type="InterPro" id="IPR052039">
    <property type="entry name" value="Caspase-related_regulators"/>
</dbReference>
<dbReference type="Gene3D" id="1.10.10.1770">
    <property type="entry name" value="Gun4-like"/>
    <property type="match status" value="1"/>
</dbReference>
<feature type="region of interest" description="Disordered" evidence="1">
    <location>
        <begin position="282"/>
        <end position="332"/>
    </location>
</feature>
<gene>
    <name evidence="3" type="ORF">MICAG_3050016</name>
</gene>
<dbReference type="InterPro" id="IPR008629">
    <property type="entry name" value="GUN4-like"/>
</dbReference>
<dbReference type="PROSITE" id="PS50208">
    <property type="entry name" value="CASPASE_P20"/>
    <property type="match status" value="1"/>
</dbReference>
<name>I4HW24_MICAE</name>
<evidence type="ECO:0000256" key="1">
    <source>
        <dbReference type="SAM" id="MobiDB-lite"/>
    </source>
</evidence>
<reference evidence="3 4" key="1">
    <citation type="submission" date="2012-04" db="EMBL/GenBank/DDBJ databases">
        <authorList>
            <person name="Genoscope - CEA"/>
        </authorList>
    </citation>
    <scope>NUCLEOTIDE SEQUENCE [LARGE SCALE GENOMIC DNA]</scope>
    <source>
        <strain evidence="3 4">9808</strain>
    </source>
</reference>
<dbReference type="AlphaFoldDB" id="I4HW24"/>
<comment type="caution">
    <text evidence="3">The sequence shown here is derived from an EMBL/GenBank/DDBJ whole genome shotgun (WGS) entry which is preliminary data.</text>
</comment>
<dbReference type="EMBL" id="CAIN01000230">
    <property type="protein sequence ID" value="CCI26248.1"/>
    <property type="molecule type" value="Genomic_DNA"/>
</dbReference>
<dbReference type="InterPro" id="IPR037215">
    <property type="entry name" value="GUN4-like_sf"/>
</dbReference>
<sequence>MLKLTRLITSFLLAITIPLAVAKSHSLTVSPRVNSSPSLLLGEWLIAQRQKRVALVIGNGAYPEDPLANPVNDATDVANALKEIGFEVTLLKNADRRKIDEAVEAFNKQLRQGDIGIFYYAGHGVQVAGENYVIPIDAKLAREADVGYDAIPVGKIINAIEDTDAKVKIVILDACRDNPFYRRWRSSGRSLASRGLAGINSSGRGTLIAFSTAPGQIAADSLAGKGRNSPYTAHLLKYLKSPLEIGQMFRRVREGVLQATNNQQIPWVSEALVGDVFLNPQPIAASSPSPPKPTPQVTPSRPTPQVTLPPTKPTPPVTTTPRPAPQPSPSSEIALVSSRGINYTKLRDLLAQGKWKEADQETGDLLLRVSNRKKEGWLRNEDVKNLSCEDLRTMDKLWVAYSNGKFGFSVQRQIYRSLGGTEELNSNIYQKFGDRVGWRVNGSWIYYNNATFDQKAQSGHLPTPVDVGFPYFERGLGHSEIWVLFGVLSSECPL</sequence>
<dbReference type="SUPFAM" id="SSF140869">
    <property type="entry name" value="GUN4-like"/>
    <property type="match status" value="1"/>
</dbReference>
<dbReference type="InterPro" id="IPR011600">
    <property type="entry name" value="Pept_C14_caspase"/>
</dbReference>
<organism evidence="3 4">
    <name type="scientific">Microcystis aeruginosa PCC 9808</name>
    <dbReference type="NCBI Taxonomy" id="1160284"/>
    <lineage>
        <taxon>Bacteria</taxon>
        <taxon>Bacillati</taxon>
        <taxon>Cyanobacteriota</taxon>
        <taxon>Cyanophyceae</taxon>
        <taxon>Oscillatoriophycideae</taxon>
        <taxon>Chroococcales</taxon>
        <taxon>Microcystaceae</taxon>
        <taxon>Microcystis</taxon>
    </lineage>
</organism>
<protein>
    <submittedName>
        <fullName evidence="3">Peptidase C14 caspase catalytic subunit p20</fullName>
    </submittedName>
</protein>
<dbReference type="PANTHER" id="PTHR22576">
    <property type="entry name" value="MUCOSA ASSOCIATED LYMPHOID TISSUE LYMPHOMA TRANSLOCATION PROTEIN 1/PARACASPASE"/>
    <property type="match status" value="1"/>
</dbReference>
<dbReference type="Pfam" id="PF00656">
    <property type="entry name" value="Peptidase_C14"/>
    <property type="match status" value="1"/>
</dbReference>
<dbReference type="PANTHER" id="PTHR22576:SF37">
    <property type="entry name" value="MUCOSA-ASSOCIATED LYMPHOID TISSUE LYMPHOMA TRANSLOCATION PROTEIN 1"/>
    <property type="match status" value="1"/>
</dbReference>
<feature type="compositionally biased region" description="Pro residues" evidence="1">
    <location>
        <begin position="310"/>
        <end position="328"/>
    </location>
</feature>
<dbReference type="GO" id="GO:0006508">
    <property type="term" value="P:proteolysis"/>
    <property type="evidence" value="ECO:0007669"/>
    <property type="project" value="InterPro"/>
</dbReference>